<reference evidence="6 7" key="1">
    <citation type="journal article" date="2013" name="Proc. Natl. Acad. Sci. U.S.A.">
        <title>Fine-scale variation in meiotic recombination in Mimulus inferred from population shotgun sequencing.</title>
        <authorList>
            <person name="Hellsten U."/>
            <person name="Wright K.M."/>
            <person name="Jenkins J."/>
            <person name="Shu S."/>
            <person name="Yuan Y."/>
            <person name="Wessler S.R."/>
            <person name="Schmutz J."/>
            <person name="Willis J.H."/>
            <person name="Rokhsar D.S."/>
        </authorList>
    </citation>
    <scope>NUCLEOTIDE SEQUENCE [LARGE SCALE GENOMIC DNA]</scope>
    <source>
        <strain evidence="7">cv. DUN x IM62</strain>
    </source>
</reference>
<dbReference type="Gene3D" id="3.40.50.300">
    <property type="entry name" value="P-loop containing nucleotide triphosphate hydrolases"/>
    <property type="match status" value="1"/>
</dbReference>
<protein>
    <submittedName>
        <fullName evidence="6">Uncharacterized protein</fullName>
    </submittedName>
</protein>
<dbReference type="InterPro" id="IPR002182">
    <property type="entry name" value="NB-ARC"/>
</dbReference>
<dbReference type="Pfam" id="PF00931">
    <property type="entry name" value="NB-ARC"/>
    <property type="match status" value="1"/>
</dbReference>
<evidence type="ECO:0000313" key="6">
    <source>
        <dbReference type="EMBL" id="EYU17711.1"/>
    </source>
</evidence>
<evidence type="ECO:0000313" key="7">
    <source>
        <dbReference type="Proteomes" id="UP000030748"/>
    </source>
</evidence>
<dbReference type="Proteomes" id="UP000030748">
    <property type="component" value="Unassembled WGS sequence"/>
</dbReference>
<dbReference type="PhylomeDB" id="A0A022PPR3"/>
<dbReference type="PANTHER" id="PTHR23155:SF1152">
    <property type="entry name" value="AAA+ ATPASE DOMAIN-CONTAINING PROTEIN"/>
    <property type="match status" value="1"/>
</dbReference>
<dbReference type="Gene3D" id="3.80.10.10">
    <property type="entry name" value="Ribonuclease Inhibitor"/>
    <property type="match status" value="1"/>
</dbReference>
<dbReference type="PRINTS" id="PR00364">
    <property type="entry name" value="DISEASERSIST"/>
</dbReference>
<dbReference type="InterPro" id="IPR042197">
    <property type="entry name" value="Apaf_helical"/>
</dbReference>
<dbReference type="GO" id="GO:0051707">
    <property type="term" value="P:response to other organism"/>
    <property type="evidence" value="ECO:0007669"/>
    <property type="project" value="UniProtKB-ARBA"/>
</dbReference>
<dbReference type="GO" id="GO:0005737">
    <property type="term" value="C:cytoplasm"/>
    <property type="evidence" value="ECO:0007669"/>
    <property type="project" value="UniProtKB-SubCell"/>
</dbReference>
<dbReference type="InterPro" id="IPR027417">
    <property type="entry name" value="P-loop_NTPase"/>
</dbReference>
<dbReference type="EMBL" id="KI632363">
    <property type="protein sequence ID" value="EYU17711.1"/>
    <property type="molecule type" value="Genomic_DNA"/>
</dbReference>
<evidence type="ECO:0000259" key="5">
    <source>
        <dbReference type="Pfam" id="PF23598"/>
    </source>
</evidence>
<dbReference type="InterPro" id="IPR055414">
    <property type="entry name" value="LRR_R13L4/SHOC2-like"/>
</dbReference>
<proteinExistence type="predicted"/>
<keyword evidence="3" id="KW-0611">Plant defense</keyword>
<dbReference type="InterPro" id="IPR032675">
    <property type="entry name" value="LRR_dom_sf"/>
</dbReference>
<dbReference type="AlphaFoldDB" id="A0A022PPR3"/>
<dbReference type="eggNOG" id="KOG4658">
    <property type="taxonomic scope" value="Eukaryota"/>
</dbReference>
<feature type="domain" description="NB-ARC" evidence="4">
    <location>
        <begin position="172"/>
        <end position="340"/>
    </location>
</feature>
<keyword evidence="7" id="KW-1185">Reference proteome</keyword>
<dbReference type="SUPFAM" id="SSF52540">
    <property type="entry name" value="P-loop containing nucleoside triphosphate hydrolases"/>
    <property type="match status" value="1"/>
</dbReference>
<organism evidence="6 7">
    <name type="scientific">Erythranthe guttata</name>
    <name type="common">Yellow monkey flower</name>
    <name type="synonym">Mimulus guttatus</name>
    <dbReference type="NCBI Taxonomy" id="4155"/>
    <lineage>
        <taxon>Eukaryota</taxon>
        <taxon>Viridiplantae</taxon>
        <taxon>Streptophyta</taxon>
        <taxon>Embryophyta</taxon>
        <taxon>Tracheophyta</taxon>
        <taxon>Spermatophyta</taxon>
        <taxon>Magnoliopsida</taxon>
        <taxon>eudicotyledons</taxon>
        <taxon>Gunneridae</taxon>
        <taxon>Pentapetalae</taxon>
        <taxon>asterids</taxon>
        <taxon>lamiids</taxon>
        <taxon>Lamiales</taxon>
        <taxon>Phrymaceae</taxon>
        <taxon>Erythranthe</taxon>
    </lineage>
</organism>
<sequence>MAYGAAGSLELTIERLLKSSYISIVQNSSPQIIKLLYKEILSLKEALRVFDKKRSTINMKMVKSLEAEMVEAIYKFEDVIDPHLSNQFHSQSEAEEETADHPPSMIFSVDVKEIKQDVDSFIETMNKMKRAYIHELHNPSPEEDDDDDFVASKTHFRGNEPIMVGLSDIFMSIENWLNSSNSERIIVSLVGMAGIGKTTLSKKLFHDPFIVSCYSRLVFVTIGPKYRLADILVDILTQVNPDFDEIMLMKGEKVLAGLKRMVYESLKYLRYLIVLDDVWEIDLCSVLLELFPDDKNGSRVLVTTRMKKVADCAKPLNICKIPFLDKKESWDLLREKVFGEEEPCSYRLEKAGKKIAENCEGLPLTIITVANILSKVDKTIEYWNEVADDKQNSVYKDAYEQMSKVLYPSYDYLDQHLKACFLYIGAFPQNYLLDQSQLANLSSAEGFLNSESVHYYEETMDYAYDSFGYCDDLYATNVIMFDNETFDFYLHSSFWYLCNKEAARTKLFYALNCHGDTLPEEGIESQRRLCIRNNILLAIKDVHNSIASDSKVRSLLCTGYFHKYPVPLFLEHLRLLRVLDALSIRFYEFPMEVLKLVQLRYLALLYNGNLPSSISKLWNLQYLIVVRHPRIVKSVGNLLYLPIEIWNMNELKYLYTCGRDLPHPCCEGSLLPNLLKLGGVGPQSCAKSVLEKIPKLKALSIDIELAPDATEPLTCFDHVSHLHQLQELRCYIMNPTLKTEVVTPLVPLSDFPLSLTALVLSGLGSPWEEMRKISSLPNLTHLELKFYAFRGPKWEVRDNEFQSLLYLEIEDINLEQWTFQNCLCLPVIQGLHIAHCYKLKEIPLTFGKSLLSIKIVECNPMAVKCAIKLKEEWDDKYAGRERLLELVVRSSL</sequence>
<dbReference type="OrthoDB" id="664960at2759"/>
<dbReference type="Gene3D" id="1.20.5.4130">
    <property type="match status" value="1"/>
</dbReference>
<evidence type="ECO:0000259" key="4">
    <source>
        <dbReference type="Pfam" id="PF00931"/>
    </source>
</evidence>
<name>A0A022PPR3_ERYGU</name>
<evidence type="ECO:0000256" key="2">
    <source>
        <dbReference type="ARBA" id="ARBA00022737"/>
    </source>
</evidence>
<dbReference type="Gene3D" id="1.10.8.430">
    <property type="entry name" value="Helical domain of apoptotic protease-activating factors"/>
    <property type="match status" value="1"/>
</dbReference>
<dbReference type="GO" id="GO:0043531">
    <property type="term" value="F:ADP binding"/>
    <property type="evidence" value="ECO:0007669"/>
    <property type="project" value="InterPro"/>
</dbReference>
<keyword evidence="1" id="KW-0433">Leucine-rich repeat</keyword>
<dbReference type="KEGG" id="egt:105950513"/>
<accession>A0A022PPR3</accession>
<dbReference type="InterPro" id="IPR044974">
    <property type="entry name" value="Disease_R_plants"/>
</dbReference>
<keyword evidence="2" id="KW-0677">Repeat</keyword>
<evidence type="ECO:0000256" key="1">
    <source>
        <dbReference type="ARBA" id="ARBA00022614"/>
    </source>
</evidence>
<evidence type="ECO:0000256" key="3">
    <source>
        <dbReference type="ARBA" id="ARBA00022821"/>
    </source>
</evidence>
<dbReference type="SUPFAM" id="SSF52058">
    <property type="entry name" value="L domain-like"/>
    <property type="match status" value="1"/>
</dbReference>
<dbReference type="GO" id="GO:0006952">
    <property type="term" value="P:defense response"/>
    <property type="evidence" value="ECO:0007669"/>
    <property type="project" value="UniProtKB-KW"/>
</dbReference>
<dbReference type="Pfam" id="PF23598">
    <property type="entry name" value="LRR_14"/>
    <property type="match status" value="1"/>
</dbReference>
<feature type="domain" description="Disease resistance R13L4/SHOC-2-like LRR" evidence="5">
    <location>
        <begin position="551"/>
        <end position="810"/>
    </location>
</feature>
<gene>
    <name evidence="6" type="ORF">MIMGU_mgv1a001090mg</name>
</gene>
<dbReference type="PANTHER" id="PTHR23155">
    <property type="entry name" value="DISEASE RESISTANCE PROTEIN RP"/>
    <property type="match status" value="1"/>
</dbReference>